<evidence type="ECO:0000256" key="3">
    <source>
        <dbReference type="ARBA" id="ARBA00022598"/>
    </source>
</evidence>
<keyword evidence="14" id="KW-1185">Reference proteome</keyword>
<name>A0AAU9M9T5_9ASTR</name>
<evidence type="ECO:0000256" key="2">
    <source>
        <dbReference type="ARBA" id="ARBA00004906"/>
    </source>
</evidence>
<dbReference type="GO" id="GO:0006879">
    <property type="term" value="P:intracellular iron ion homeostasis"/>
    <property type="evidence" value="ECO:0007669"/>
    <property type="project" value="UniProtKB-ARBA"/>
</dbReference>
<dbReference type="PROSITE" id="PS50089">
    <property type="entry name" value="ZF_RING_2"/>
    <property type="match status" value="1"/>
</dbReference>
<evidence type="ECO:0000256" key="9">
    <source>
        <dbReference type="PROSITE-ProRule" id="PRU00601"/>
    </source>
</evidence>
<dbReference type="Gene3D" id="2.20.28.10">
    <property type="match status" value="1"/>
</dbReference>
<evidence type="ECO:0000259" key="11">
    <source>
        <dbReference type="PROSITE" id="PS51266"/>
    </source>
</evidence>
<evidence type="ECO:0000256" key="1">
    <source>
        <dbReference type="ARBA" id="ARBA00004123"/>
    </source>
</evidence>
<dbReference type="PROSITE" id="PS51270">
    <property type="entry name" value="ZF_CTCHY"/>
    <property type="match status" value="1"/>
</dbReference>
<dbReference type="PROSITE" id="PS51266">
    <property type="entry name" value="ZF_CHY"/>
    <property type="match status" value="1"/>
</dbReference>
<gene>
    <name evidence="13" type="ORF">LVIROSA_LOCUS9848</name>
</gene>
<dbReference type="SMART" id="SM00184">
    <property type="entry name" value="RING"/>
    <property type="match status" value="1"/>
</dbReference>
<comment type="subcellular location">
    <subcellularLocation>
        <location evidence="1">Nucleus</location>
    </subcellularLocation>
</comment>
<dbReference type="SUPFAM" id="SSF161245">
    <property type="entry name" value="Zinc hairpin stack"/>
    <property type="match status" value="1"/>
</dbReference>
<keyword evidence="8" id="KW-0539">Nucleus</keyword>
<dbReference type="GO" id="GO:0006511">
    <property type="term" value="P:ubiquitin-dependent protein catabolic process"/>
    <property type="evidence" value="ECO:0007669"/>
    <property type="project" value="TreeGrafter"/>
</dbReference>
<accession>A0AAU9M9T5</accession>
<evidence type="ECO:0000256" key="7">
    <source>
        <dbReference type="ARBA" id="ARBA00022833"/>
    </source>
</evidence>
<dbReference type="GO" id="GO:0061630">
    <property type="term" value="F:ubiquitin protein ligase activity"/>
    <property type="evidence" value="ECO:0007669"/>
    <property type="project" value="TreeGrafter"/>
</dbReference>
<dbReference type="InterPro" id="IPR008913">
    <property type="entry name" value="Znf_CHY"/>
</dbReference>
<dbReference type="Gene3D" id="3.30.40.10">
    <property type="entry name" value="Zinc/RING finger domain, C3HC4 (zinc finger)"/>
    <property type="match status" value="1"/>
</dbReference>
<dbReference type="InterPro" id="IPR039512">
    <property type="entry name" value="RCHY1_zinc-ribbon"/>
</dbReference>
<dbReference type="FunFam" id="2.20.28.10:FF:000009">
    <property type="entry name" value="RING finger and CHY zinc finger domain-containing protein 1"/>
    <property type="match status" value="1"/>
</dbReference>
<dbReference type="InterPro" id="IPR037275">
    <property type="entry name" value="Znf_CTCHY_sf"/>
</dbReference>
<feature type="domain" description="CHY-type" evidence="11">
    <location>
        <begin position="98"/>
        <end position="167"/>
    </location>
</feature>
<dbReference type="CDD" id="cd16464">
    <property type="entry name" value="RING-H2_Pirh2-like"/>
    <property type="match status" value="1"/>
</dbReference>
<evidence type="ECO:0000313" key="13">
    <source>
        <dbReference type="EMBL" id="CAH1422522.1"/>
    </source>
</evidence>
<dbReference type="EMBL" id="CAKMRJ010001112">
    <property type="protein sequence ID" value="CAH1422522.1"/>
    <property type="molecule type" value="Genomic_DNA"/>
</dbReference>
<dbReference type="GO" id="GO:0008270">
    <property type="term" value="F:zinc ion binding"/>
    <property type="evidence" value="ECO:0007669"/>
    <property type="project" value="UniProtKB-KW"/>
</dbReference>
<keyword evidence="4" id="KW-0479">Metal-binding</keyword>
<evidence type="ECO:0000256" key="8">
    <source>
        <dbReference type="ARBA" id="ARBA00023242"/>
    </source>
</evidence>
<dbReference type="Pfam" id="PF14599">
    <property type="entry name" value="zinc_ribbon_6"/>
    <property type="match status" value="1"/>
</dbReference>
<keyword evidence="5 9" id="KW-0863">Zinc-finger</keyword>
<evidence type="ECO:0000313" key="14">
    <source>
        <dbReference type="Proteomes" id="UP001157418"/>
    </source>
</evidence>
<feature type="domain" description="CTCHY-type" evidence="12">
    <location>
        <begin position="170"/>
        <end position="233"/>
    </location>
</feature>
<proteinExistence type="predicted"/>
<evidence type="ECO:0000259" key="10">
    <source>
        <dbReference type="PROSITE" id="PS50089"/>
    </source>
</evidence>
<dbReference type="PANTHER" id="PTHR21319:SF39">
    <property type="entry name" value="ZINC FINGER PROTEIN"/>
    <property type="match status" value="1"/>
</dbReference>
<dbReference type="GO" id="GO:0016874">
    <property type="term" value="F:ligase activity"/>
    <property type="evidence" value="ECO:0007669"/>
    <property type="project" value="UniProtKB-KW"/>
</dbReference>
<dbReference type="InterPro" id="IPR017921">
    <property type="entry name" value="Znf_CTCHY"/>
</dbReference>
<dbReference type="GO" id="GO:0005634">
    <property type="term" value="C:nucleus"/>
    <property type="evidence" value="ECO:0007669"/>
    <property type="project" value="UniProtKB-SubCell"/>
</dbReference>
<organism evidence="13 14">
    <name type="scientific">Lactuca virosa</name>
    <dbReference type="NCBI Taxonomy" id="75947"/>
    <lineage>
        <taxon>Eukaryota</taxon>
        <taxon>Viridiplantae</taxon>
        <taxon>Streptophyta</taxon>
        <taxon>Embryophyta</taxon>
        <taxon>Tracheophyta</taxon>
        <taxon>Spermatophyta</taxon>
        <taxon>Magnoliopsida</taxon>
        <taxon>eudicotyledons</taxon>
        <taxon>Gunneridae</taxon>
        <taxon>Pentapetalae</taxon>
        <taxon>asterids</taxon>
        <taxon>campanulids</taxon>
        <taxon>Asterales</taxon>
        <taxon>Asteraceae</taxon>
        <taxon>Cichorioideae</taxon>
        <taxon>Cichorieae</taxon>
        <taxon>Lactucinae</taxon>
        <taxon>Lactuca</taxon>
    </lineage>
</organism>
<keyword evidence="6" id="KW-0833">Ubl conjugation pathway</keyword>
<evidence type="ECO:0000256" key="6">
    <source>
        <dbReference type="ARBA" id="ARBA00022786"/>
    </source>
</evidence>
<keyword evidence="3" id="KW-0436">Ligase</keyword>
<dbReference type="SUPFAM" id="SSF57850">
    <property type="entry name" value="RING/U-box"/>
    <property type="match status" value="1"/>
</dbReference>
<dbReference type="Pfam" id="PF13639">
    <property type="entry name" value="zf-RING_2"/>
    <property type="match status" value="1"/>
</dbReference>
<dbReference type="GO" id="GO:0016567">
    <property type="term" value="P:protein ubiquitination"/>
    <property type="evidence" value="ECO:0007669"/>
    <property type="project" value="TreeGrafter"/>
</dbReference>
<comment type="pathway">
    <text evidence="2">Protein modification; protein ubiquitination.</text>
</comment>
<dbReference type="Proteomes" id="UP001157418">
    <property type="component" value="Unassembled WGS sequence"/>
</dbReference>
<dbReference type="Pfam" id="PF05495">
    <property type="entry name" value="zf-CHY"/>
    <property type="match status" value="1"/>
</dbReference>
<comment type="caution">
    <text evidence="13">The sequence shown here is derived from an EMBL/GenBank/DDBJ whole genome shotgun (WGS) entry which is preliminary data.</text>
</comment>
<dbReference type="PANTHER" id="PTHR21319">
    <property type="entry name" value="RING FINGER AND CHY ZINC FINGER DOMAIN-CONTAINING PROTEIN 1"/>
    <property type="match status" value="1"/>
</dbReference>
<dbReference type="FunFam" id="3.30.40.10:FF:000208">
    <property type="entry name" value="Zinc finger protein-related isoform 1"/>
    <property type="match status" value="1"/>
</dbReference>
<evidence type="ECO:0000256" key="4">
    <source>
        <dbReference type="ARBA" id="ARBA00022723"/>
    </source>
</evidence>
<dbReference type="SUPFAM" id="SSF161219">
    <property type="entry name" value="CHY zinc finger-like"/>
    <property type="match status" value="1"/>
</dbReference>
<evidence type="ECO:0000256" key="5">
    <source>
        <dbReference type="ARBA" id="ARBA00022771"/>
    </source>
</evidence>
<protein>
    <submittedName>
        <fullName evidence="13">Uncharacterized protein</fullName>
    </submittedName>
</protein>
<keyword evidence="7" id="KW-0862">Zinc</keyword>
<dbReference type="InterPro" id="IPR013083">
    <property type="entry name" value="Znf_RING/FYVE/PHD"/>
</dbReference>
<dbReference type="InterPro" id="IPR001841">
    <property type="entry name" value="Znf_RING"/>
</dbReference>
<dbReference type="AlphaFoldDB" id="A0AAU9M9T5"/>
<reference evidence="13 14" key="1">
    <citation type="submission" date="2022-01" db="EMBL/GenBank/DDBJ databases">
        <authorList>
            <person name="Xiong W."/>
            <person name="Schranz E."/>
        </authorList>
    </citation>
    <scope>NUCLEOTIDE SEQUENCE [LARGE SCALE GENOMIC DNA]</scope>
</reference>
<sequence>MLQEKRERELSWKYLPSLEICLRSPGIHPQSPVSLLCPPVSTSPWPEFLNFDGDVRLTREARRSQSRLINMQRNSEPEVDMEAKEERIPGLYPSFRDSDKLEFGCKHYKRNCKLLASCCNKSYTCRHCHDEATDHSMDRKATTMMMCMKCLIIQPIGPTCSTVSCNGLSMARYYCSICKLFDDERQIYHCPHCDLCRIGEGLGIDFFHCMNCNACMSKSLSKHICREKCLEVDCPICHEYIFTSSTPLRALSCGHIMHSSCFDAYTSTNYTCPICSKSLGDMQVYFGMIDAMLAEETIPEEYAGQTQDILCNDCEKRGTVSFHWLYHKCPSCGSYNTRLV</sequence>
<dbReference type="InterPro" id="IPR037274">
    <property type="entry name" value="Znf_CHY_sf"/>
</dbReference>
<feature type="domain" description="RING-type" evidence="10">
    <location>
        <begin position="234"/>
        <end position="276"/>
    </location>
</feature>
<evidence type="ECO:0000259" key="12">
    <source>
        <dbReference type="PROSITE" id="PS51270"/>
    </source>
</evidence>